<protein>
    <submittedName>
        <fullName evidence="2">Uncharacterized protein</fullName>
    </submittedName>
</protein>
<dbReference type="Proteomes" id="UP001066276">
    <property type="component" value="Chromosome 2_1"/>
</dbReference>
<feature type="region of interest" description="Disordered" evidence="1">
    <location>
        <begin position="94"/>
        <end position="114"/>
    </location>
</feature>
<sequence length="114" mass="11789">MAPQYSPTCSGHLRSPPIGSGAAGGAPEWYIAPWCSLRCLRPPVSPYAAAGLEPNSISFSSDPVKWQKCPEFTAPEAQALGIRYSPGLGTPHCATSQQAALDSGDPSTLGSSSQ</sequence>
<evidence type="ECO:0000313" key="2">
    <source>
        <dbReference type="EMBL" id="KAJ1200646.1"/>
    </source>
</evidence>
<evidence type="ECO:0000313" key="3">
    <source>
        <dbReference type="Proteomes" id="UP001066276"/>
    </source>
</evidence>
<proteinExistence type="predicted"/>
<dbReference type="AlphaFoldDB" id="A0AAV7VIE4"/>
<evidence type="ECO:0000256" key="1">
    <source>
        <dbReference type="SAM" id="MobiDB-lite"/>
    </source>
</evidence>
<accession>A0AAV7VIE4</accession>
<organism evidence="2 3">
    <name type="scientific">Pleurodeles waltl</name>
    <name type="common">Iberian ribbed newt</name>
    <dbReference type="NCBI Taxonomy" id="8319"/>
    <lineage>
        <taxon>Eukaryota</taxon>
        <taxon>Metazoa</taxon>
        <taxon>Chordata</taxon>
        <taxon>Craniata</taxon>
        <taxon>Vertebrata</taxon>
        <taxon>Euteleostomi</taxon>
        <taxon>Amphibia</taxon>
        <taxon>Batrachia</taxon>
        <taxon>Caudata</taxon>
        <taxon>Salamandroidea</taxon>
        <taxon>Salamandridae</taxon>
        <taxon>Pleurodelinae</taxon>
        <taxon>Pleurodeles</taxon>
    </lineage>
</organism>
<comment type="caution">
    <text evidence="2">The sequence shown here is derived from an EMBL/GenBank/DDBJ whole genome shotgun (WGS) entry which is preliminary data.</text>
</comment>
<feature type="region of interest" description="Disordered" evidence="1">
    <location>
        <begin position="1"/>
        <end position="22"/>
    </location>
</feature>
<name>A0AAV7VIE4_PLEWA</name>
<dbReference type="EMBL" id="JANPWB010000003">
    <property type="protein sequence ID" value="KAJ1200646.1"/>
    <property type="molecule type" value="Genomic_DNA"/>
</dbReference>
<gene>
    <name evidence="2" type="ORF">NDU88_004467</name>
</gene>
<keyword evidence="3" id="KW-1185">Reference proteome</keyword>
<reference evidence="2" key="1">
    <citation type="journal article" date="2022" name="bioRxiv">
        <title>Sequencing and chromosome-scale assembly of the giantPleurodeles waltlgenome.</title>
        <authorList>
            <person name="Brown T."/>
            <person name="Elewa A."/>
            <person name="Iarovenko S."/>
            <person name="Subramanian E."/>
            <person name="Araus A.J."/>
            <person name="Petzold A."/>
            <person name="Susuki M."/>
            <person name="Suzuki K.-i.T."/>
            <person name="Hayashi T."/>
            <person name="Toyoda A."/>
            <person name="Oliveira C."/>
            <person name="Osipova E."/>
            <person name="Leigh N.D."/>
            <person name="Simon A."/>
            <person name="Yun M.H."/>
        </authorList>
    </citation>
    <scope>NUCLEOTIDE SEQUENCE</scope>
    <source>
        <strain evidence="2">20211129_DDA</strain>
        <tissue evidence="2">Liver</tissue>
    </source>
</reference>